<reference evidence="1 2" key="1">
    <citation type="submission" date="2014-04" db="EMBL/GenBank/DDBJ databases">
        <authorList>
            <consortium name="DOE Joint Genome Institute"/>
            <person name="Kuo A."/>
            <person name="Kohler A."/>
            <person name="Costa M.D."/>
            <person name="Nagy L.G."/>
            <person name="Floudas D."/>
            <person name="Copeland A."/>
            <person name="Barry K.W."/>
            <person name="Cichocki N."/>
            <person name="Veneault-Fourrey C."/>
            <person name="LaButti K."/>
            <person name="Lindquist E.A."/>
            <person name="Lipzen A."/>
            <person name="Lundell T."/>
            <person name="Morin E."/>
            <person name="Murat C."/>
            <person name="Sun H."/>
            <person name="Tunlid A."/>
            <person name="Henrissat B."/>
            <person name="Grigoriev I.V."/>
            <person name="Hibbett D.S."/>
            <person name="Martin F."/>
            <person name="Nordberg H.P."/>
            <person name="Cantor M.N."/>
            <person name="Hua S.X."/>
        </authorList>
    </citation>
    <scope>NUCLEOTIDE SEQUENCE [LARGE SCALE GENOMIC DNA]</scope>
    <source>
        <strain evidence="1 2">Marx 270</strain>
    </source>
</reference>
<gene>
    <name evidence="1" type="ORF">M404DRAFT_296126</name>
</gene>
<name>A0A0C3NJF0_PISTI</name>
<dbReference type="Proteomes" id="UP000054217">
    <property type="component" value="Unassembled WGS sequence"/>
</dbReference>
<proteinExistence type="predicted"/>
<reference evidence="2" key="2">
    <citation type="submission" date="2015-01" db="EMBL/GenBank/DDBJ databases">
        <title>Evolutionary Origins and Diversification of the Mycorrhizal Mutualists.</title>
        <authorList>
            <consortium name="DOE Joint Genome Institute"/>
            <consortium name="Mycorrhizal Genomics Consortium"/>
            <person name="Kohler A."/>
            <person name="Kuo A."/>
            <person name="Nagy L.G."/>
            <person name="Floudas D."/>
            <person name="Copeland A."/>
            <person name="Barry K.W."/>
            <person name="Cichocki N."/>
            <person name="Veneault-Fourrey C."/>
            <person name="LaButti K."/>
            <person name="Lindquist E.A."/>
            <person name="Lipzen A."/>
            <person name="Lundell T."/>
            <person name="Morin E."/>
            <person name="Murat C."/>
            <person name="Riley R."/>
            <person name="Ohm R."/>
            <person name="Sun H."/>
            <person name="Tunlid A."/>
            <person name="Henrissat B."/>
            <person name="Grigoriev I.V."/>
            <person name="Hibbett D.S."/>
            <person name="Martin F."/>
        </authorList>
    </citation>
    <scope>NUCLEOTIDE SEQUENCE [LARGE SCALE GENOMIC DNA]</scope>
    <source>
        <strain evidence="2">Marx 270</strain>
    </source>
</reference>
<keyword evidence="2" id="KW-1185">Reference proteome</keyword>
<sequence length="148" mass="17042">MINGIIYYYSAMFGLEYLKIFVGEITFFERLPSIMETELRSEASAGPAGENRLSEQPSKRPFRSWVVTRNLFKCRLRSKARQNSVVERNPRDEVATPLLVEKWKALGKGNNLIAKRELWRKVTSISQFLGIGLFEHICATLRASEDKQ</sequence>
<evidence type="ECO:0000313" key="1">
    <source>
        <dbReference type="EMBL" id="KIN95790.1"/>
    </source>
</evidence>
<protein>
    <submittedName>
        <fullName evidence="1">Uncharacterized protein</fullName>
    </submittedName>
</protein>
<evidence type="ECO:0000313" key="2">
    <source>
        <dbReference type="Proteomes" id="UP000054217"/>
    </source>
</evidence>
<organism evidence="1 2">
    <name type="scientific">Pisolithus tinctorius Marx 270</name>
    <dbReference type="NCBI Taxonomy" id="870435"/>
    <lineage>
        <taxon>Eukaryota</taxon>
        <taxon>Fungi</taxon>
        <taxon>Dikarya</taxon>
        <taxon>Basidiomycota</taxon>
        <taxon>Agaricomycotina</taxon>
        <taxon>Agaricomycetes</taxon>
        <taxon>Agaricomycetidae</taxon>
        <taxon>Boletales</taxon>
        <taxon>Sclerodermatineae</taxon>
        <taxon>Pisolithaceae</taxon>
        <taxon>Pisolithus</taxon>
    </lineage>
</organism>
<dbReference type="EMBL" id="KN832060">
    <property type="protein sequence ID" value="KIN95790.1"/>
    <property type="molecule type" value="Genomic_DNA"/>
</dbReference>
<dbReference type="AlphaFoldDB" id="A0A0C3NJF0"/>
<dbReference type="HOGENOM" id="CLU_1759553_0_0_1"/>
<dbReference type="InParanoid" id="A0A0C3NJF0"/>
<accession>A0A0C3NJF0</accession>